<keyword evidence="1" id="KW-1133">Transmembrane helix</keyword>
<dbReference type="EMBL" id="MK071980">
    <property type="protein sequence ID" value="AYV75652.1"/>
    <property type="molecule type" value="Genomic_DNA"/>
</dbReference>
<protein>
    <submittedName>
        <fullName evidence="2">Uncharacterized protein</fullName>
    </submittedName>
</protein>
<reference evidence="2" key="1">
    <citation type="submission" date="2018-10" db="EMBL/GenBank/DDBJ databases">
        <title>Hidden diversity of soil giant viruses.</title>
        <authorList>
            <person name="Schulz F."/>
            <person name="Alteio L."/>
            <person name="Goudeau D."/>
            <person name="Ryan E.M."/>
            <person name="Malmstrom R.R."/>
            <person name="Blanchard J."/>
            <person name="Woyke T."/>
        </authorList>
    </citation>
    <scope>NUCLEOTIDE SEQUENCE</scope>
    <source>
        <strain evidence="2">TEV1</strain>
    </source>
</reference>
<keyword evidence="1" id="KW-0472">Membrane</keyword>
<evidence type="ECO:0000256" key="1">
    <source>
        <dbReference type="SAM" id="Phobius"/>
    </source>
</evidence>
<name>A0A3G4ZLD0_9VIRU</name>
<feature type="transmembrane region" description="Helical" evidence="1">
    <location>
        <begin position="7"/>
        <end position="25"/>
    </location>
</feature>
<proteinExistence type="predicted"/>
<sequence>MHTVNRIMICLIVVIIIICLFWAASESSTCPSKNNVEGFYNYCTDCKWKALGQCMKCANCGFISKNGYGKCVAGDTYGPYDFDPEYVGGRWIYNDPYWSHILVSADSAIPTTHVYNDFRYPYYRKWSSKYPKKNGLGSTVYPKKLKYMKNTKTENYDLGRGINIDTVKKQNDDIGKTVIYNDSGLNKKYKPMN</sequence>
<organism evidence="2">
    <name type="scientific">Terrestrivirus sp</name>
    <dbReference type="NCBI Taxonomy" id="2487775"/>
    <lineage>
        <taxon>Viruses</taxon>
        <taxon>Varidnaviria</taxon>
        <taxon>Bamfordvirae</taxon>
        <taxon>Nucleocytoviricota</taxon>
        <taxon>Megaviricetes</taxon>
        <taxon>Imitervirales</taxon>
        <taxon>Mimiviridae</taxon>
        <taxon>Klosneuvirinae</taxon>
    </lineage>
</organism>
<evidence type="ECO:0000313" key="2">
    <source>
        <dbReference type="EMBL" id="AYV75652.1"/>
    </source>
</evidence>
<accession>A0A3G4ZLD0</accession>
<keyword evidence="1" id="KW-0812">Transmembrane</keyword>
<gene>
    <name evidence="2" type="ORF">Terrestrivirus2_160</name>
</gene>